<accession>A0A3S4X5V4</accession>
<reference evidence="2 3" key="1">
    <citation type="submission" date="2018-12" db="EMBL/GenBank/DDBJ databases">
        <authorList>
            <consortium name="Pathogen Informatics"/>
        </authorList>
    </citation>
    <scope>NUCLEOTIDE SEQUENCE [LARGE SCALE GENOMIC DNA]</scope>
    <source>
        <strain evidence="2 3">NCTC13071</strain>
    </source>
</reference>
<dbReference type="EMBL" id="LR134384">
    <property type="protein sequence ID" value="VEH14608.1"/>
    <property type="molecule type" value="Genomic_DNA"/>
</dbReference>
<dbReference type="RefSeq" id="WP_018920645.1">
    <property type="nucleotide sequence ID" value="NZ_LR134384.1"/>
</dbReference>
<dbReference type="KEGG" id="poc:NCTC13071_00585"/>
<organism evidence="2 3">
    <name type="scientific">Segatella oris</name>
    <dbReference type="NCBI Taxonomy" id="28135"/>
    <lineage>
        <taxon>Bacteria</taxon>
        <taxon>Pseudomonadati</taxon>
        <taxon>Bacteroidota</taxon>
        <taxon>Bacteroidia</taxon>
        <taxon>Bacteroidales</taxon>
        <taxon>Prevotellaceae</taxon>
        <taxon>Segatella</taxon>
    </lineage>
</organism>
<gene>
    <name evidence="2" type="primary">yaaA_1</name>
    <name evidence="2" type="ORF">NCTC13071_00585</name>
</gene>
<dbReference type="PANTHER" id="PTHR30283">
    <property type="entry name" value="PEROXIDE STRESS RESPONSE PROTEIN YAAA"/>
    <property type="match status" value="1"/>
</dbReference>
<dbReference type="GO" id="GO:0005829">
    <property type="term" value="C:cytosol"/>
    <property type="evidence" value="ECO:0007669"/>
    <property type="project" value="TreeGrafter"/>
</dbReference>
<sequence length="255" mass="29581">MQIILASAKNMNAKTAVKVPIETQPAYEATAERFALEMSSWPVETLAEAFHCSMSIALENQLRFQSFFNDDEKMPALLAYNGHAYKYLQAPSFSEADFRFAQSHLFITSFLYGLLRPSDKIHPYRMEAKVHLHAAEDQNMFAFWRSRLTDALIEAVKKDDGVLIHLATEEYEHLFDWKRVCREVKVVQPLFYVEKGDSMKVVSVYAKRCRGAMTRCIIQNKWHQPDELLAFNEAGFSYQPHYGDELHPHFIFKQT</sequence>
<evidence type="ECO:0000313" key="3">
    <source>
        <dbReference type="Proteomes" id="UP000274578"/>
    </source>
</evidence>
<proteinExistence type="inferred from homology"/>
<evidence type="ECO:0000256" key="1">
    <source>
        <dbReference type="HAMAP-Rule" id="MF_00652"/>
    </source>
</evidence>
<comment type="similarity">
    <text evidence="1">Belongs to the UPF0246 family.</text>
</comment>
<name>A0A3S4X5V4_9BACT</name>
<protein>
    <recommendedName>
        <fullName evidence="1">UPF0246 protein NCTC13071_00585</fullName>
    </recommendedName>
</protein>
<evidence type="ECO:0000313" key="2">
    <source>
        <dbReference type="EMBL" id="VEH14608.1"/>
    </source>
</evidence>
<dbReference type="Pfam" id="PF03883">
    <property type="entry name" value="H2O2_YaaD"/>
    <property type="match status" value="1"/>
</dbReference>
<dbReference type="HAMAP" id="MF_00652">
    <property type="entry name" value="UPF0246"/>
    <property type="match status" value="1"/>
</dbReference>
<dbReference type="InterPro" id="IPR005583">
    <property type="entry name" value="YaaA"/>
</dbReference>
<dbReference type="Proteomes" id="UP000274578">
    <property type="component" value="Chromosome 1"/>
</dbReference>
<dbReference type="PANTHER" id="PTHR30283:SF4">
    <property type="entry name" value="PEROXIDE STRESS RESISTANCE PROTEIN YAAA"/>
    <property type="match status" value="1"/>
</dbReference>
<dbReference type="GeneID" id="85011483"/>
<dbReference type="AlphaFoldDB" id="A0A3S4X5V4"/>
<dbReference type="GO" id="GO:0033194">
    <property type="term" value="P:response to hydroperoxide"/>
    <property type="evidence" value="ECO:0007669"/>
    <property type="project" value="TreeGrafter"/>
</dbReference>